<evidence type="ECO:0000259" key="1">
    <source>
        <dbReference type="SMART" id="SM00587"/>
    </source>
</evidence>
<dbReference type="InterPro" id="IPR015897">
    <property type="entry name" value="CHK_kinase-like"/>
</dbReference>
<keyword evidence="3" id="KW-1185">Reference proteome</keyword>
<dbReference type="InterPro" id="IPR011009">
    <property type="entry name" value="Kinase-like_dom_sf"/>
</dbReference>
<dbReference type="Gene3D" id="3.90.1200.10">
    <property type="match status" value="1"/>
</dbReference>
<evidence type="ECO:0000313" key="3">
    <source>
        <dbReference type="Proteomes" id="UP001652700"/>
    </source>
</evidence>
<protein>
    <recommendedName>
        <fullName evidence="1">CHK kinase-like domain-containing protein</fullName>
    </recommendedName>
</protein>
<sequence>MVLEKSYIDNILKKILNTTHLEHYDFITEEYKPKETKYEGEKYFVTVKNSVNSDKLSIFIKRALVDSEIRKLLPIRGFFINENNFYDQVWPNLEKFQESYGRKILFRKIPRCYLTTSKENAETIVLEKLSRFRANDLTELFTIEQLLLIFQEYGRFHALSFAYKEKRPEEYQKLVSQIRDNYEYYKDIKMYVEAMNYSHKVCLTYLDDKNASDIKLDNKYATNAMEVYVESSKYKGNKSVITHGDGWISNYLFHYDATGKPLDLRFVDFQLARIGTPVYDLASCLYACSSPEHLSDFNRLLEVYYSSLSQSLTAMDCDPEKIYSFEDLTGDWKKYSKFGFSYAVFAISNYYLVEDESDIDDSLKIWNNNVNKKIIEEQTKQTIDVVNAKSRLTLLLRHMVTNGFL</sequence>
<evidence type="ECO:0000313" key="2">
    <source>
        <dbReference type="EnsemblMetazoa" id="XP_050513264.1"/>
    </source>
</evidence>
<dbReference type="Proteomes" id="UP001652700">
    <property type="component" value="Unplaced"/>
</dbReference>
<dbReference type="PANTHER" id="PTHR11012">
    <property type="entry name" value="PROTEIN KINASE-LIKE DOMAIN-CONTAINING"/>
    <property type="match status" value="1"/>
</dbReference>
<name>A0ABM5KSU3_DIAVI</name>
<dbReference type="PANTHER" id="PTHR11012:SF30">
    <property type="entry name" value="PROTEIN KINASE-LIKE DOMAIN-CONTAINING"/>
    <property type="match status" value="1"/>
</dbReference>
<dbReference type="EnsemblMetazoa" id="XM_050657307.1">
    <property type="protein sequence ID" value="XP_050513264.1"/>
    <property type="gene ID" value="LOC126888880"/>
</dbReference>
<dbReference type="SMART" id="SM00587">
    <property type="entry name" value="CHK"/>
    <property type="match status" value="1"/>
</dbReference>
<dbReference type="InterPro" id="IPR004119">
    <property type="entry name" value="EcKL"/>
</dbReference>
<dbReference type="RefSeq" id="XP_050513264.1">
    <property type="nucleotide sequence ID" value="XM_050657307.1"/>
</dbReference>
<dbReference type="GeneID" id="126888880"/>
<organism evidence="2 3">
    <name type="scientific">Diabrotica virgifera virgifera</name>
    <name type="common">western corn rootworm</name>
    <dbReference type="NCBI Taxonomy" id="50390"/>
    <lineage>
        <taxon>Eukaryota</taxon>
        <taxon>Metazoa</taxon>
        <taxon>Ecdysozoa</taxon>
        <taxon>Arthropoda</taxon>
        <taxon>Hexapoda</taxon>
        <taxon>Insecta</taxon>
        <taxon>Pterygota</taxon>
        <taxon>Neoptera</taxon>
        <taxon>Endopterygota</taxon>
        <taxon>Coleoptera</taxon>
        <taxon>Polyphaga</taxon>
        <taxon>Cucujiformia</taxon>
        <taxon>Chrysomeloidea</taxon>
        <taxon>Chrysomelidae</taxon>
        <taxon>Galerucinae</taxon>
        <taxon>Diabroticina</taxon>
        <taxon>Diabroticites</taxon>
        <taxon>Diabrotica</taxon>
    </lineage>
</organism>
<reference evidence="2" key="1">
    <citation type="submission" date="2025-05" db="UniProtKB">
        <authorList>
            <consortium name="EnsemblMetazoa"/>
        </authorList>
    </citation>
    <scope>IDENTIFICATION</scope>
</reference>
<feature type="domain" description="CHK kinase-like" evidence="1">
    <location>
        <begin position="124"/>
        <end position="314"/>
    </location>
</feature>
<dbReference type="Pfam" id="PF02958">
    <property type="entry name" value="EcKL"/>
    <property type="match status" value="1"/>
</dbReference>
<accession>A0ABM5KSU3</accession>
<dbReference type="SUPFAM" id="SSF56112">
    <property type="entry name" value="Protein kinase-like (PK-like)"/>
    <property type="match status" value="1"/>
</dbReference>
<proteinExistence type="predicted"/>